<protein>
    <submittedName>
        <fullName evidence="2">Hypothetical_protein</fullName>
    </submittedName>
</protein>
<comment type="caution">
    <text evidence="1">The sequence shown here is derived from an EMBL/GenBank/DDBJ whole genome shotgun (WGS) entry which is preliminary data.</text>
</comment>
<reference evidence="2 3" key="2">
    <citation type="submission" date="2024-07" db="EMBL/GenBank/DDBJ databases">
        <authorList>
            <person name="Akdeniz Z."/>
        </authorList>
    </citation>
    <scope>NUCLEOTIDE SEQUENCE [LARGE SCALE GENOMIC DNA]</scope>
</reference>
<dbReference type="EMBL" id="CAXDID020000017">
    <property type="protein sequence ID" value="CAL5984451.1"/>
    <property type="molecule type" value="Genomic_DNA"/>
</dbReference>
<reference evidence="1" key="1">
    <citation type="submission" date="2023-06" db="EMBL/GenBank/DDBJ databases">
        <authorList>
            <person name="Kurt Z."/>
        </authorList>
    </citation>
    <scope>NUCLEOTIDE SEQUENCE</scope>
</reference>
<dbReference type="AlphaFoldDB" id="A0AA86RQA2"/>
<dbReference type="Proteomes" id="UP001642409">
    <property type="component" value="Unassembled WGS sequence"/>
</dbReference>
<evidence type="ECO:0000313" key="1">
    <source>
        <dbReference type="EMBL" id="CAI9978696.1"/>
    </source>
</evidence>
<dbReference type="EMBL" id="CATOUU010001186">
    <property type="protein sequence ID" value="CAI9978696.1"/>
    <property type="molecule type" value="Genomic_DNA"/>
</dbReference>
<organism evidence="1">
    <name type="scientific">Hexamita inflata</name>
    <dbReference type="NCBI Taxonomy" id="28002"/>
    <lineage>
        <taxon>Eukaryota</taxon>
        <taxon>Metamonada</taxon>
        <taxon>Diplomonadida</taxon>
        <taxon>Hexamitidae</taxon>
        <taxon>Hexamitinae</taxon>
        <taxon>Hexamita</taxon>
    </lineage>
</organism>
<evidence type="ECO:0000313" key="3">
    <source>
        <dbReference type="Proteomes" id="UP001642409"/>
    </source>
</evidence>
<keyword evidence="3" id="KW-1185">Reference proteome</keyword>
<accession>A0AA86RQA2</accession>
<proteinExistence type="predicted"/>
<name>A0AA86RQA2_9EUKA</name>
<evidence type="ECO:0000313" key="2">
    <source>
        <dbReference type="EMBL" id="CAL5984451.1"/>
    </source>
</evidence>
<gene>
    <name evidence="1" type="ORF">HINF_LOCUS66341</name>
    <name evidence="2" type="ORF">HINF_LOCUS8106</name>
</gene>
<sequence length="105" mass="12165">MKNRCSTNHIEICVYQMIQTDISSAGVVFTSELQTGKMMLLQRITNNLRYIRIQPYLKIDHDKYTSRSSEVSVNRKFTVQSCGQSKCQTHIFPFKTDSCAQLCYN</sequence>